<protein>
    <submittedName>
        <fullName evidence="1">Uncharacterized protein</fullName>
    </submittedName>
</protein>
<dbReference type="OrthoDB" id="4636359at2759"/>
<comment type="caution">
    <text evidence="1">The sequence shown here is derived from an EMBL/GenBank/DDBJ whole genome shotgun (WGS) entry which is preliminary data.</text>
</comment>
<evidence type="ECO:0000313" key="1">
    <source>
        <dbReference type="EMBL" id="KAF4507496.1"/>
    </source>
</evidence>
<dbReference type="Proteomes" id="UP000557566">
    <property type="component" value="Unassembled WGS sequence"/>
</dbReference>
<reference evidence="1 2" key="1">
    <citation type="journal article" date="2020" name="Genome Biol. Evol.">
        <title>A new high-quality draft genome assembly of the Chinese cordyceps Ophiocordyceps sinensis.</title>
        <authorList>
            <person name="Shu R."/>
            <person name="Zhang J."/>
            <person name="Meng Q."/>
            <person name="Zhang H."/>
            <person name="Zhou G."/>
            <person name="Li M."/>
            <person name="Wu P."/>
            <person name="Zhao Y."/>
            <person name="Chen C."/>
            <person name="Qin Q."/>
        </authorList>
    </citation>
    <scope>NUCLEOTIDE SEQUENCE [LARGE SCALE GENOMIC DNA]</scope>
    <source>
        <strain evidence="1 2">IOZ07</strain>
    </source>
</reference>
<name>A0A8H4LYD0_9HYPO</name>
<proteinExistence type="predicted"/>
<dbReference type="AlphaFoldDB" id="A0A8H4LYD0"/>
<dbReference type="EMBL" id="JAAVMX010000005">
    <property type="protein sequence ID" value="KAF4507496.1"/>
    <property type="molecule type" value="Genomic_DNA"/>
</dbReference>
<organism evidence="1 2">
    <name type="scientific">Ophiocordyceps sinensis</name>
    <dbReference type="NCBI Taxonomy" id="72228"/>
    <lineage>
        <taxon>Eukaryota</taxon>
        <taxon>Fungi</taxon>
        <taxon>Dikarya</taxon>
        <taxon>Ascomycota</taxon>
        <taxon>Pezizomycotina</taxon>
        <taxon>Sordariomycetes</taxon>
        <taxon>Hypocreomycetidae</taxon>
        <taxon>Hypocreales</taxon>
        <taxon>Ophiocordycipitaceae</taxon>
        <taxon>Ophiocordyceps</taxon>
    </lineage>
</organism>
<gene>
    <name evidence="1" type="ORF">G6O67_003988</name>
</gene>
<sequence>MEVMDPFENLPCELRLEILKFAGANEDMVRLSHASPALLQPRLVIGTRIREKLLTIFTPDLVQDAMAILLFPVGTNKWNKTPVEQHMERWAAKGLPDLIAEHDLGTPERLRGLYEQLRRYMNDYLSKATSPHLRLAYMHLPEWSHPELSTIDLLPRRPESRRLEVENLSATEKHRLIKAFLRVELHSRLCSAGISTMSNNPGARARRGFSTWTWKYLNEIERTTPTLSEMESMRCVVEYADCLHGALAARASFRFCPRGNFGGDTGVGDDGALSPAIWGNHNDNFQPHRFHRCKFRDVIILKGFDWLDRLLASDMAAAQKLIFGAVGIPSANALRPPVDGFKHDFYDMGLDQFREEDGIPDTGVWARLSKENDWCHAEFELTDRFPREVDKLQATVARIYRQRAWAFFDDERWYPDPCVFPIIQRERERALAGDDVEPPSD</sequence>
<evidence type="ECO:0000313" key="2">
    <source>
        <dbReference type="Proteomes" id="UP000557566"/>
    </source>
</evidence>
<keyword evidence="2" id="KW-1185">Reference proteome</keyword>
<accession>A0A8H4LYD0</accession>